<dbReference type="Pfam" id="PF13048">
    <property type="entry name" value="DUF3908"/>
    <property type="match status" value="1"/>
</dbReference>
<organism evidence="1 2">
    <name type="scientific">Ornithinibacillus caprae</name>
    <dbReference type="NCBI Taxonomy" id="2678566"/>
    <lineage>
        <taxon>Bacteria</taxon>
        <taxon>Bacillati</taxon>
        <taxon>Bacillota</taxon>
        <taxon>Bacilli</taxon>
        <taxon>Bacillales</taxon>
        <taxon>Bacillaceae</taxon>
        <taxon>Ornithinibacillus</taxon>
    </lineage>
</organism>
<gene>
    <name evidence="1" type="ORF">GMD78_12225</name>
</gene>
<dbReference type="AlphaFoldDB" id="A0A6N8FHS5"/>
<sequence length="168" mass="19669">MKQGKYDSRRENLPFCRNKIEKGGNIMNYNELKDLQDHIVFENEIKKYQLQYFFETIERLGLDKSISSLYPKGLYYGDEINLILFYVDKIVIANVSNDSMSFETIKNCHISSVEMEVKRSGDGKRKLSISFDNHKEIVLIPKEDTVISFGEKFFEIIENIYKNLNNAS</sequence>
<protein>
    <submittedName>
        <fullName evidence="1">DUF3908 domain-containing protein</fullName>
    </submittedName>
</protein>
<dbReference type="InterPro" id="IPR025020">
    <property type="entry name" value="DUF3908"/>
</dbReference>
<evidence type="ECO:0000313" key="1">
    <source>
        <dbReference type="EMBL" id="MUK89140.1"/>
    </source>
</evidence>
<name>A0A6N8FHS5_9BACI</name>
<comment type="caution">
    <text evidence="1">The sequence shown here is derived from an EMBL/GenBank/DDBJ whole genome shotgun (WGS) entry which is preliminary data.</text>
</comment>
<reference evidence="1 2" key="1">
    <citation type="submission" date="2019-11" db="EMBL/GenBank/DDBJ databases">
        <authorList>
            <person name="Li X."/>
        </authorList>
    </citation>
    <scope>NUCLEOTIDE SEQUENCE [LARGE SCALE GENOMIC DNA]</scope>
    <source>
        <strain evidence="1 2">L9</strain>
    </source>
</reference>
<dbReference type="EMBL" id="WOCA01000009">
    <property type="protein sequence ID" value="MUK89140.1"/>
    <property type="molecule type" value="Genomic_DNA"/>
</dbReference>
<keyword evidence="2" id="KW-1185">Reference proteome</keyword>
<proteinExistence type="predicted"/>
<dbReference type="Proteomes" id="UP000469125">
    <property type="component" value="Unassembled WGS sequence"/>
</dbReference>
<evidence type="ECO:0000313" key="2">
    <source>
        <dbReference type="Proteomes" id="UP000469125"/>
    </source>
</evidence>
<accession>A0A6N8FHS5</accession>